<dbReference type="PANTHER" id="PTHR35046:SF21">
    <property type="entry name" value="RETROTRANSPOSON GAG DOMAIN-CONTAINING PROTEIN-RELATED"/>
    <property type="match status" value="1"/>
</dbReference>
<proteinExistence type="predicted"/>
<dbReference type="PANTHER" id="PTHR35046">
    <property type="entry name" value="ZINC KNUCKLE (CCHC-TYPE) FAMILY PROTEIN"/>
    <property type="match status" value="1"/>
</dbReference>
<keyword evidence="5" id="KW-1185">Reference proteome</keyword>
<accession>A0A484M2X1</accession>
<keyword evidence="2" id="KW-0472">Membrane</keyword>
<organism evidence="4 5">
    <name type="scientific">Cuscuta campestris</name>
    <dbReference type="NCBI Taxonomy" id="132261"/>
    <lineage>
        <taxon>Eukaryota</taxon>
        <taxon>Viridiplantae</taxon>
        <taxon>Streptophyta</taxon>
        <taxon>Embryophyta</taxon>
        <taxon>Tracheophyta</taxon>
        <taxon>Spermatophyta</taxon>
        <taxon>Magnoliopsida</taxon>
        <taxon>eudicotyledons</taxon>
        <taxon>Gunneridae</taxon>
        <taxon>Pentapetalae</taxon>
        <taxon>asterids</taxon>
        <taxon>lamiids</taxon>
        <taxon>Solanales</taxon>
        <taxon>Convolvulaceae</taxon>
        <taxon>Cuscuteae</taxon>
        <taxon>Cuscuta</taxon>
        <taxon>Cuscuta subgen. Grammica</taxon>
        <taxon>Cuscuta sect. Cleistogrammica</taxon>
    </lineage>
</organism>
<feature type="transmembrane region" description="Helical" evidence="2">
    <location>
        <begin position="82"/>
        <end position="104"/>
    </location>
</feature>
<dbReference type="AlphaFoldDB" id="A0A484M2X1"/>
<evidence type="ECO:0000313" key="5">
    <source>
        <dbReference type="Proteomes" id="UP000595140"/>
    </source>
</evidence>
<dbReference type="OrthoDB" id="1934635at2759"/>
<feature type="domain" description="Retrotransposon gag" evidence="3">
    <location>
        <begin position="224"/>
        <end position="320"/>
    </location>
</feature>
<sequence length="422" mass="48835">MRENPKLTNAFKASKDSSSEESSESSDSNDSSSSEESNDEEDEEKAMRMKYTDFLKWKKYVKRKEVYSKPKKERHKPRTKNTLPLFLLSFILATALPSLLHFLVQNMSHTSQNIAKEDLVASNAELKAQVEYLAKHVAQLTKLKMSMVQTQDESEDEQEEDARSEVPSPTMRRNNQEKSSSDFKVEMPTFDGKDDPDDFIEWLETIERVFDYTEVPKDKKVKPVALKFRGYASTWWTNTTTKRKREGKAAVKTWTNMRDLLKKKFIPTHYIRENFARLQHLREGNRSVAEYNRDFEELLMRCDLQENGSQSFVRYLIGLNTQIANTVELQTFKSLEELTKLALKVEAQLKKGKSSLSRELTHSSKGVGHDYLTSLCCRRDDALFEGRWTHLVAMDVLLLAINLGWQVRIKGLMRSSLEDSEA</sequence>
<feature type="compositionally biased region" description="Low complexity" evidence="1">
    <location>
        <begin position="25"/>
        <end position="35"/>
    </location>
</feature>
<dbReference type="EMBL" id="OOIL02002558">
    <property type="protein sequence ID" value="VFQ83151.1"/>
    <property type="molecule type" value="Genomic_DNA"/>
</dbReference>
<feature type="compositionally biased region" description="Acidic residues" evidence="1">
    <location>
        <begin position="152"/>
        <end position="162"/>
    </location>
</feature>
<dbReference type="InterPro" id="IPR005162">
    <property type="entry name" value="Retrotrans_gag_dom"/>
</dbReference>
<feature type="region of interest" description="Disordered" evidence="1">
    <location>
        <begin position="148"/>
        <end position="189"/>
    </location>
</feature>
<name>A0A484M2X1_9ASTE</name>
<dbReference type="Pfam" id="PF03732">
    <property type="entry name" value="Retrotrans_gag"/>
    <property type="match status" value="1"/>
</dbReference>
<gene>
    <name evidence="4" type="ORF">CCAM_LOCUS24927</name>
</gene>
<feature type="compositionally biased region" description="Basic and acidic residues" evidence="1">
    <location>
        <begin position="174"/>
        <end position="185"/>
    </location>
</feature>
<evidence type="ECO:0000313" key="4">
    <source>
        <dbReference type="EMBL" id="VFQ83151.1"/>
    </source>
</evidence>
<protein>
    <recommendedName>
        <fullName evidence="3">Retrotransposon gag domain-containing protein</fullName>
    </recommendedName>
</protein>
<evidence type="ECO:0000259" key="3">
    <source>
        <dbReference type="Pfam" id="PF03732"/>
    </source>
</evidence>
<feature type="region of interest" description="Disordered" evidence="1">
    <location>
        <begin position="1"/>
        <end position="45"/>
    </location>
</feature>
<keyword evidence="2" id="KW-0812">Transmembrane</keyword>
<dbReference type="Proteomes" id="UP000595140">
    <property type="component" value="Unassembled WGS sequence"/>
</dbReference>
<evidence type="ECO:0000256" key="2">
    <source>
        <dbReference type="SAM" id="Phobius"/>
    </source>
</evidence>
<evidence type="ECO:0000256" key="1">
    <source>
        <dbReference type="SAM" id="MobiDB-lite"/>
    </source>
</evidence>
<reference evidence="4 5" key="1">
    <citation type="submission" date="2018-04" db="EMBL/GenBank/DDBJ databases">
        <authorList>
            <person name="Vogel A."/>
        </authorList>
    </citation>
    <scope>NUCLEOTIDE SEQUENCE [LARGE SCALE GENOMIC DNA]</scope>
</reference>
<keyword evidence="2" id="KW-1133">Transmembrane helix</keyword>